<evidence type="ECO:0000313" key="3">
    <source>
        <dbReference type="Proteomes" id="UP001596353"/>
    </source>
</evidence>
<keyword evidence="1" id="KW-0812">Transmembrane</keyword>
<proteinExistence type="predicted"/>
<feature type="transmembrane region" description="Helical" evidence="1">
    <location>
        <begin position="135"/>
        <end position="151"/>
    </location>
</feature>
<dbReference type="Proteomes" id="UP001596353">
    <property type="component" value="Unassembled WGS sequence"/>
</dbReference>
<feature type="transmembrane region" description="Helical" evidence="1">
    <location>
        <begin position="50"/>
        <end position="81"/>
    </location>
</feature>
<dbReference type="InterPro" id="IPR010331">
    <property type="entry name" value="ExoD"/>
</dbReference>
<sequence>MTSDPETADTDDKNQTLSHLLDGMDHAARRDTVSVQDVLTEFGDRTITPFILLIGVLLVSPISGIPGMPTIAASIIVIMAVQALSGRRRLWLPDFLLRRTIASGKLRKAVSWMRKPCAFLDRHSHQRLMFLTRGPMRWVTLAACAVIPLGWPPLEVLPMVSSIGGGTVALLAYGLYTKDGVYVLLGYIMIAISAGAILSFWP</sequence>
<keyword evidence="1" id="KW-1133">Transmembrane helix</keyword>
<keyword evidence="3" id="KW-1185">Reference proteome</keyword>
<dbReference type="PIRSF" id="PIRSF033239">
    <property type="entry name" value="ExoD"/>
    <property type="match status" value="1"/>
</dbReference>
<feature type="transmembrane region" description="Helical" evidence="1">
    <location>
        <begin position="157"/>
        <end position="176"/>
    </location>
</feature>
<comment type="caution">
    <text evidence="2">The sequence shown here is derived from an EMBL/GenBank/DDBJ whole genome shotgun (WGS) entry which is preliminary data.</text>
</comment>
<dbReference type="Pfam" id="PF06055">
    <property type="entry name" value="ExoD"/>
    <property type="match status" value="1"/>
</dbReference>
<gene>
    <name evidence="2" type="ORF">ACFQFQ_01700</name>
</gene>
<accession>A0ABW2AYL1</accession>
<name>A0ABW2AYL1_9RHOB</name>
<reference evidence="3" key="1">
    <citation type="journal article" date="2019" name="Int. J. Syst. Evol. Microbiol.">
        <title>The Global Catalogue of Microorganisms (GCM) 10K type strain sequencing project: providing services to taxonomists for standard genome sequencing and annotation.</title>
        <authorList>
            <consortium name="The Broad Institute Genomics Platform"/>
            <consortium name="The Broad Institute Genome Sequencing Center for Infectious Disease"/>
            <person name="Wu L."/>
            <person name="Ma J."/>
        </authorList>
    </citation>
    <scope>NUCLEOTIDE SEQUENCE [LARGE SCALE GENOMIC DNA]</scope>
    <source>
        <strain evidence="3">CCUG 66188</strain>
    </source>
</reference>
<organism evidence="2 3">
    <name type="scientific">Sulfitobacter porphyrae</name>
    <dbReference type="NCBI Taxonomy" id="1246864"/>
    <lineage>
        <taxon>Bacteria</taxon>
        <taxon>Pseudomonadati</taxon>
        <taxon>Pseudomonadota</taxon>
        <taxon>Alphaproteobacteria</taxon>
        <taxon>Rhodobacterales</taxon>
        <taxon>Roseobacteraceae</taxon>
        <taxon>Sulfitobacter</taxon>
    </lineage>
</organism>
<evidence type="ECO:0000256" key="1">
    <source>
        <dbReference type="SAM" id="Phobius"/>
    </source>
</evidence>
<feature type="transmembrane region" description="Helical" evidence="1">
    <location>
        <begin position="181"/>
        <end position="201"/>
    </location>
</feature>
<evidence type="ECO:0000313" key="2">
    <source>
        <dbReference type="EMBL" id="MFC6758505.1"/>
    </source>
</evidence>
<dbReference type="EMBL" id="JBHSWG010000001">
    <property type="protein sequence ID" value="MFC6758505.1"/>
    <property type="molecule type" value="Genomic_DNA"/>
</dbReference>
<dbReference type="PANTHER" id="PTHR41795">
    <property type="entry name" value="EXOPOLYSACCHARIDE SYNTHESIS PROTEIN"/>
    <property type="match status" value="1"/>
</dbReference>
<protein>
    <submittedName>
        <fullName evidence="2">Exopolysaccharide biosynthesis protein</fullName>
    </submittedName>
</protein>
<dbReference type="PANTHER" id="PTHR41795:SF1">
    <property type="entry name" value="EXOPOLYSACCHARIDE SYNTHESIS PROTEIN"/>
    <property type="match status" value="1"/>
</dbReference>
<keyword evidence="1" id="KW-0472">Membrane</keyword>